<dbReference type="InterPro" id="IPR006162">
    <property type="entry name" value="Ppantetheine_attach_site"/>
</dbReference>
<dbReference type="GO" id="GO:0043041">
    <property type="term" value="P:amino acid activation for nonribosomal peptide biosynthetic process"/>
    <property type="evidence" value="ECO:0007669"/>
    <property type="project" value="TreeGrafter"/>
</dbReference>
<feature type="domain" description="Carrier" evidence="4">
    <location>
        <begin position="2035"/>
        <end position="2110"/>
    </location>
</feature>
<evidence type="ECO:0000313" key="6">
    <source>
        <dbReference type="Proteomes" id="UP000001982"/>
    </source>
</evidence>
<dbReference type="SUPFAM" id="SSF47336">
    <property type="entry name" value="ACP-like"/>
    <property type="match status" value="3"/>
</dbReference>
<dbReference type="Pfam" id="PF00501">
    <property type="entry name" value="AMP-binding"/>
    <property type="match status" value="3"/>
</dbReference>
<dbReference type="InterPro" id="IPR020845">
    <property type="entry name" value="AMP-binding_CS"/>
</dbReference>
<dbReference type="Pfam" id="PF00550">
    <property type="entry name" value="PP-binding"/>
    <property type="match status" value="2"/>
</dbReference>
<dbReference type="EMBL" id="CP000302">
    <property type="protein sequence ID" value="ABE54463.1"/>
    <property type="molecule type" value="Genomic_DNA"/>
</dbReference>
<dbReference type="Proteomes" id="UP000001982">
    <property type="component" value="Chromosome"/>
</dbReference>
<accession>Q12Q13</accession>
<gene>
    <name evidence="5" type="ordered locus">Sden_1177</name>
</gene>
<dbReference type="Gene3D" id="3.30.300.30">
    <property type="match status" value="3"/>
</dbReference>
<dbReference type="HOGENOM" id="CLU_000022_11_0_6"/>
<evidence type="ECO:0000313" key="5">
    <source>
        <dbReference type="EMBL" id="ABE54463.1"/>
    </source>
</evidence>
<dbReference type="Gene3D" id="1.10.1200.10">
    <property type="entry name" value="ACP-like"/>
    <property type="match status" value="2"/>
</dbReference>
<dbReference type="Gene3D" id="3.30.559.30">
    <property type="entry name" value="Nonribosomal peptide synthetase, condensation domain"/>
    <property type="match status" value="3"/>
</dbReference>
<dbReference type="GO" id="GO:0005737">
    <property type="term" value="C:cytoplasm"/>
    <property type="evidence" value="ECO:0007669"/>
    <property type="project" value="TreeGrafter"/>
</dbReference>
<dbReference type="InterPro" id="IPR001242">
    <property type="entry name" value="Condensation_dom"/>
</dbReference>
<dbReference type="PANTHER" id="PTHR45527:SF1">
    <property type="entry name" value="FATTY ACID SYNTHASE"/>
    <property type="match status" value="1"/>
</dbReference>
<dbReference type="Gene3D" id="1.10.10.1830">
    <property type="entry name" value="Non-ribosomal peptide synthase, adenylation domain"/>
    <property type="match status" value="1"/>
</dbReference>
<evidence type="ECO:0000256" key="3">
    <source>
        <dbReference type="ARBA" id="ARBA00022553"/>
    </source>
</evidence>
<keyword evidence="2" id="KW-0596">Phosphopantetheine</keyword>
<reference evidence="5 6" key="1">
    <citation type="submission" date="2006-03" db="EMBL/GenBank/DDBJ databases">
        <title>Complete sequence of Shewanella denitrificans OS217.</title>
        <authorList>
            <consortium name="US DOE Joint Genome Institute"/>
            <person name="Copeland A."/>
            <person name="Lucas S."/>
            <person name="Lapidus A."/>
            <person name="Barry K."/>
            <person name="Detter J.C."/>
            <person name="Glavina del Rio T."/>
            <person name="Hammon N."/>
            <person name="Israni S."/>
            <person name="Dalin E."/>
            <person name="Tice H."/>
            <person name="Pitluck S."/>
            <person name="Brettin T."/>
            <person name="Bruce D."/>
            <person name="Han C."/>
            <person name="Tapia R."/>
            <person name="Gilna P."/>
            <person name="Kiss H."/>
            <person name="Schmutz J."/>
            <person name="Larimer F."/>
            <person name="Land M."/>
            <person name="Hauser L."/>
            <person name="Kyrpides N."/>
            <person name="Lykidis A."/>
            <person name="Richardson P."/>
        </authorList>
    </citation>
    <scope>NUCLEOTIDE SEQUENCE [LARGE SCALE GENOMIC DNA]</scope>
    <source>
        <strain evidence="6">OS217 / ATCC BAA-1090 / DSM 15013</strain>
    </source>
</reference>
<dbReference type="eggNOG" id="COG1020">
    <property type="taxonomic scope" value="Bacteria"/>
</dbReference>
<dbReference type="GO" id="GO:0003824">
    <property type="term" value="F:catalytic activity"/>
    <property type="evidence" value="ECO:0007669"/>
    <property type="project" value="InterPro"/>
</dbReference>
<feature type="domain" description="Carrier" evidence="4">
    <location>
        <begin position="3050"/>
        <end position="3128"/>
    </location>
</feature>
<dbReference type="PANTHER" id="PTHR45527">
    <property type="entry name" value="NONRIBOSOMAL PEPTIDE SYNTHETASE"/>
    <property type="match status" value="1"/>
</dbReference>
<dbReference type="GO" id="GO:0044550">
    <property type="term" value="P:secondary metabolite biosynthetic process"/>
    <property type="evidence" value="ECO:0007669"/>
    <property type="project" value="TreeGrafter"/>
</dbReference>
<dbReference type="InterPro" id="IPR009081">
    <property type="entry name" value="PP-bd_ACP"/>
</dbReference>
<proteinExistence type="predicted"/>
<dbReference type="InterPro" id="IPR041464">
    <property type="entry name" value="TubC_N"/>
</dbReference>
<dbReference type="InterPro" id="IPR000873">
    <property type="entry name" value="AMP-dep_synth/lig_dom"/>
</dbReference>
<evidence type="ECO:0000256" key="1">
    <source>
        <dbReference type="ARBA" id="ARBA00001957"/>
    </source>
</evidence>
<dbReference type="InterPro" id="IPR023213">
    <property type="entry name" value="CAT-like_dom_sf"/>
</dbReference>
<dbReference type="GO" id="GO:0031177">
    <property type="term" value="F:phosphopantetheine binding"/>
    <property type="evidence" value="ECO:0007669"/>
    <property type="project" value="TreeGrafter"/>
</dbReference>
<dbReference type="Pfam" id="PF00668">
    <property type="entry name" value="Condensation"/>
    <property type="match status" value="3"/>
</dbReference>
<dbReference type="PROSITE" id="PS00012">
    <property type="entry name" value="PHOSPHOPANTETHEINE"/>
    <property type="match status" value="1"/>
</dbReference>
<dbReference type="InterPro" id="IPR045851">
    <property type="entry name" value="AMP-bd_C_sf"/>
</dbReference>
<sequence>MSIRKLLAELKQQGIVVQVNNEQLTIKSTVSPISPDAIRKLKQHKQTLIGYLKQLEMAPMTIHKISDAVKSHGVGISIQQLSLWPLYQMGQAAHYNIPVCYALPVEVNTERLCQALIQVYQQHDALHSIFVDNGEQVLLRPRIDTNWQAQVELISPDSLETTVIKAYQQEQARQFDLVNDTLFVARLLDAGEQRFILLNFPHIIMDGWSIGQLWQKVNHYYVGDNTQTTTDTETPADYCDYLAWLSGQTEQHDYWQTRLQGYVPFEWHSLSHTSHININSAPEHLRYSRLIPEDVTALRTLAQSEQVSMFCAALYLWSCTLSQFTGQNDIVVSTPYVNREQRQLLDIIGYLVSMIPVRYQRQETLKTFQQHWHQDLAAAHCDFNALLNDLDLVSEGGRHPLQQSVFSWQDGIVSAPMLAGAPLGRRETTLEKSKFPLNLSIVPLDEGYQLKWEYDPAILSSDTIEQLETLFIDSIRSQGYWTRQWPEVPEPTISDSNVITRLLAQVQARGEATALIQDDEQLTYQTLWTQSLKIAGQLQHIGVKPGERVGLCLPRGIPMVIGLVGIVMAGGVYVPLSEDDDNVRLAQLASRCQMRYCLTGRDISDIDVLTRLSVNDLLQAPEHTFQPVLLSGTSPMYINFSSGTTGEPKGICCVHQGVIRLVCSPDYMHLDTDTCMLSAAALTFDAFTLELWGPLLNGGQVQLLSNKQLNVVQLQHLITDQGVNTLWLTAALFHTLVDIDVRAFSGLQQLLVGGDVISPGHVQKVYASDPDICIINGYGPTENTTFTCCYTIPRDWPVNEPLPVGTPIRGTGVCLLNVDNTPVLSGCVGEIVATGAGLAAGYLDPQQEIGRFVELELPDRRCRAYRTGDMGYVDSLGRIRFLGRADQQVKINGFRVELEAINRALSAIDGIKRGETIAITPNKPGGAQRLVGFVQQEREVVPDTSEVTDVTELLTHLSPTLPGYMLPGVLLSVTEWPLTRTGKVDRNTLQAWYEQWLLEHQLNTRSLTPTERQITKVWESVLGCKTLNHSAHFYQLGGNSLLALKAVSQLASIFKLNIGILDVLKRPVLSQLASHIQQMQQQDLIKAAEFYIQPITNAVKSHGVGISIQQLSLWPLYQMGQAAHYNIPVCYALPVEVNTERLCQALIQVYQQHDALHSIFVDNGEQVLLRPRIDTNWQAQVELISPDSLETTVIKAYQQEQARQFDLVNDTLFVARLLDAGEQRFILLNFPHIIMDGWSIGQLWQKVNHYYVGDNTQTTTDTETPADYCDYLAWLSGQTEQHDYWQTRLQGYVPFEWHSLSHTSHININSAPEHLRYSRLIPEDVTALRTLAQSEQVSMFCAALYLWSCTLSQFTGQNDIVVSTPYVNREQRQLLDIIGYLVSMIPVRYQRQETLKTFQQHWHQDLAAAHCDFNALLNDLDLVSEGGRHPLQQSVFSWQDGIVSAPMLAGAPLGRRETTLEKSKFPLNLSIVPLDEGYQLKWEYDPAILSSDTIEQLETLFIDSIRSQGHWTRQWPEVPEPTISDSNVITRLLAQVQARGEATALIQDDEQLTYQTLWTQSLKIAGQLQHIGVKPGERVGLCLPRGIPMVIGLVGIVMAGGVYVPLSEDDDNVRLAQLASRCQMRYCLTGRDISDIDVLTRLSVNDLLQAPEHTFQPVLLSGTSPMYINFSSGTTGEPKGICCVHQGVIRLVCSPDYMHLDTDTCMLSAAALTFDAFTLELWGPLLNGGQVQLLSNKQLNVVQLQHLITDQGVNTLWLTAALFHTLVDIDVRAFSGLQQLLVGGDVISPGHVQKVYASDPDICIINGYGPTENTTFTCCYTIPRDWPVNEPLPVGTPIRGTGVCLLNVDNTPVLSGCVGEIVATGAGLAAGYLDPQQEIGRFVELELPDRRCRAYRTGDMGYVDSLGRIRFLGRADQQVKINGFRVELEAINRALSAIDGIKRGETIAITPNKPGGAQRLVGFVQQEREVVPDTSEVTDVTELLTHLSPTLPGYMLPGVLLSVTEWPLTRTGKVDRNTLQAWYEQWLLEHQLNTRSLTPTERQITKVWESVLGCKTLNHSAHFYQLGGNSLLLLKAHNELVRVFQQQIDLSLCLQNPILSELAEAISSSQTTATVEEPEVQLSAQSLFPLTTEQKRLWLTEIIQPSIAYNIPIFLPVPKTINYEQIQTTVNQLVKANPALGLKLVELNGEVSQQIRSIDDILVEHISVNTAQLQKCKVGLGQKAINLAEGVMCAHFIETDTSNHWLVLNIHHICFDGQSLLPLITAFNQLLSGRSIERDLGFFQHIQWQQTTQYRELIQEQKKYWQDRLAALEAPTVLPYLSQPNESRKSRNLSIPLDPTLVANITQLARELNTTEFTLWSSLTTLLLGRLNQVNYATLVTPVAKRLHAYESESIGFFANTLLLHSAWTESISFRDFISQKHTEITNDLCHQLVSLGTLLSMQKQQGKEIDTLSEVLFSMTKPELGNNELEVGVNPDVKFDLGLTLSFSTKGDYAQIEYRKSAYSINMLEKTVEALLFLAQQVHANPDVSIGALELTQTITKTELGCSNTFLSVPKQIINLAHRHENEIAVTDGQTELTYHMLVESAQRMAVHLQHAGIKKGDRVAVLVRRQAMLPVTLLAILITGAVYVPLDPEYPVSRNQYILYDAQPSVVIYDIPPDTFSGELPSGLQWISLPSLLKPLPNIELQPVTITADDLSHIIYTSGSTGQPKGVAIRHDGLASLQEWAKSVYVPEDFSLVYSGTSICFDLSVFEIFITWSLGGSVYFAENSLQLVDDMHKHAISLLNVVPSILTEVLKHQSLSSSIRIVNLAGEPLPPSLAKALYKQSEHIRVFNLYGPSEDTTYSTWFEVEKEKCDDMLIGQPLPGTQAIISDHSGRLLPDYFVGELYLSGRGLAKGYWNKPDLNEERFIRHNNGQVFYKTGDLVRRVEQQQLEYIGRIDDQVKLRGFRIELEEISHLVLADEQVLASCTLVIKHDDTDQIVCFFVSDERDVNINRLKERLKKNLPNYMVPTHFQQIEKMPTTPSGKQDKKALNTLFKPYSNCAVTDDEQNHSEYVQWCCSQFTSFLPDKKVGYESDFFESGGTPSLASSLLNRIRTDFSVKISFEKLSSNSNPVSLGELIESLIELQEELNNEIII</sequence>
<dbReference type="OrthoDB" id="9757559at2"/>
<dbReference type="RefSeq" id="WP_011495623.1">
    <property type="nucleotide sequence ID" value="NC_007954.1"/>
</dbReference>
<dbReference type="InterPro" id="IPR010071">
    <property type="entry name" value="AA_adenyl_dom"/>
</dbReference>
<evidence type="ECO:0000259" key="4">
    <source>
        <dbReference type="PROSITE" id="PS50075"/>
    </source>
</evidence>
<dbReference type="InterPro" id="IPR036736">
    <property type="entry name" value="ACP-like_sf"/>
</dbReference>
<dbReference type="KEGG" id="sdn:Sden_1177"/>
<dbReference type="PROSITE" id="PS00455">
    <property type="entry name" value="AMP_BINDING"/>
    <property type="match status" value="3"/>
</dbReference>
<evidence type="ECO:0000256" key="2">
    <source>
        <dbReference type="ARBA" id="ARBA00022450"/>
    </source>
</evidence>
<dbReference type="Gene3D" id="3.40.50.12780">
    <property type="entry name" value="N-terminal domain of ligase-like"/>
    <property type="match status" value="3"/>
</dbReference>
<dbReference type="FunFam" id="3.30.300.30:FF:000015">
    <property type="entry name" value="Nonribosomal peptide synthase SidD"/>
    <property type="match status" value="3"/>
</dbReference>
<dbReference type="Gene3D" id="3.30.559.10">
    <property type="entry name" value="Chloramphenicol acetyltransferase-like domain"/>
    <property type="match status" value="3"/>
</dbReference>
<keyword evidence="3" id="KW-0597">Phosphoprotein</keyword>
<name>Q12Q13_SHEDO</name>
<dbReference type="STRING" id="318161.Sden_1177"/>
<dbReference type="PROSITE" id="PS50075">
    <property type="entry name" value="CARRIER"/>
    <property type="match status" value="3"/>
</dbReference>
<keyword evidence="6" id="KW-1185">Reference proteome</keyword>
<dbReference type="NCBIfam" id="TIGR01733">
    <property type="entry name" value="AA-adenyl-dom"/>
    <property type="match status" value="1"/>
</dbReference>
<dbReference type="InterPro" id="IPR042099">
    <property type="entry name" value="ANL_N_sf"/>
</dbReference>
<feature type="domain" description="Carrier" evidence="4">
    <location>
        <begin position="1005"/>
        <end position="1080"/>
    </location>
</feature>
<dbReference type="Pfam" id="PF18563">
    <property type="entry name" value="TubC_N"/>
    <property type="match status" value="1"/>
</dbReference>
<organism evidence="5 6">
    <name type="scientific">Shewanella denitrificans (strain OS217 / ATCC BAA-1090 / DSM 15013)</name>
    <dbReference type="NCBI Taxonomy" id="318161"/>
    <lineage>
        <taxon>Bacteria</taxon>
        <taxon>Pseudomonadati</taxon>
        <taxon>Pseudomonadota</taxon>
        <taxon>Gammaproteobacteria</taxon>
        <taxon>Alteromonadales</taxon>
        <taxon>Shewanellaceae</taxon>
        <taxon>Shewanella</taxon>
    </lineage>
</organism>
<dbReference type="NCBIfam" id="NF003417">
    <property type="entry name" value="PRK04813.1"/>
    <property type="match status" value="3"/>
</dbReference>
<dbReference type="InterPro" id="IPR044894">
    <property type="entry name" value="TubC_N_sf"/>
</dbReference>
<dbReference type="SUPFAM" id="SSF56801">
    <property type="entry name" value="Acetyl-CoA synthetase-like"/>
    <property type="match status" value="3"/>
</dbReference>
<dbReference type="SUPFAM" id="SSF52777">
    <property type="entry name" value="CoA-dependent acyltransferases"/>
    <property type="match status" value="6"/>
</dbReference>
<comment type="cofactor">
    <cofactor evidence="1">
        <name>pantetheine 4'-phosphate</name>
        <dbReference type="ChEBI" id="CHEBI:47942"/>
    </cofactor>
</comment>
<protein>
    <submittedName>
        <fullName evidence="5">Amino acid adenylation</fullName>
    </submittedName>
</protein>